<dbReference type="Pfam" id="PF08450">
    <property type="entry name" value="SGL"/>
    <property type="match status" value="1"/>
</dbReference>
<comment type="similarity">
    <text evidence="1">Belongs to the SMP-30/CGR1 family.</text>
</comment>
<dbReference type="InterPro" id="IPR011042">
    <property type="entry name" value="6-blade_b-propeller_TolB-like"/>
</dbReference>
<proteinExistence type="inferred from homology"/>
<dbReference type="PRINTS" id="PR01790">
    <property type="entry name" value="SMP30FAMILY"/>
</dbReference>
<dbReference type="EC" id="3.1.1.99" evidence="3"/>
<comment type="caution">
    <text evidence="3">The sequence shown here is derived from an EMBL/GenBank/DDBJ whole genome shotgun (WGS) entry which is preliminary data.</text>
</comment>
<dbReference type="Gene3D" id="2.120.10.30">
    <property type="entry name" value="TolB, C-terminal domain"/>
    <property type="match status" value="1"/>
</dbReference>
<protein>
    <submittedName>
        <fullName evidence="3">SMP-30/gluconolactonase/LRE family protein</fullName>
        <ecNumber evidence="3">3.1.1.99</ecNumber>
    </submittedName>
</protein>
<dbReference type="Proteomes" id="UP001352263">
    <property type="component" value="Unassembled WGS sequence"/>
</dbReference>
<keyword evidence="4" id="KW-1185">Reference proteome</keyword>
<dbReference type="SUPFAM" id="SSF63829">
    <property type="entry name" value="Calcium-dependent phosphotriesterase"/>
    <property type="match status" value="1"/>
</dbReference>
<evidence type="ECO:0000313" key="4">
    <source>
        <dbReference type="Proteomes" id="UP001352263"/>
    </source>
</evidence>
<evidence type="ECO:0000313" key="3">
    <source>
        <dbReference type="EMBL" id="MEC4723817.1"/>
    </source>
</evidence>
<dbReference type="RefSeq" id="WP_326510419.1">
    <property type="nucleotide sequence ID" value="NZ_JAWIIV010000081.1"/>
</dbReference>
<feature type="domain" description="SMP-30/Gluconolactonase/LRE-like region" evidence="2">
    <location>
        <begin position="16"/>
        <end position="263"/>
    </location>
</feature>
<organism evidence="3 4">
    <name type="scientific">Noviherbaspirillum album</name>
    <dbReference type="NCBI Taxonomy" id="3080276"/>
    <lineage>
        <taxon>Bacteria</taxon>
        <taxon>Pseudomonadati</taxon>
        <taxon>Pseudomonadota</taxon>
        <taxon>Betaproteobacteria</taxon>
        <taxon>Burkholderiales</taxon>
        <taxon>Oxalobacteraceae</taxon>
        <taxon>Noviherbaspirillum</taxon>
    </lineage>
</organism>
<reference evidence="3 4" key="1">
    <citation type="submission" date="2023-10" db="EMBL/GenBank/DDBJ databases">
        <title>Noviherbaspirillum sp. CPCC 100848 genome assembly.</title>
        <authorList>
            <person name="Li X.Y."/>
            <person name="Fang X.M."/>
        </authorList>
    </citation>
    <scope>NUCLEOTIDE SEQUENCE [LARGE SCALE GENOMIC DNA]</scope>
    <source>
        <strain evidence="3 4">CPCC 100848</strain>
    </source>
</reference>
<dbReference type="GO" id="GO:0016787">
    <property type="term" value="F:hydrolase activity"/>
    <property type="evidence" value="ECO:0007669"/>
    <property type="project" value="UniProtKB-KW"/>
</dbReference>
<dbReference type="InterPro" id="IPR013658">
    <property type="entry name" value="SGL"/>
</dbReference>
<sequence length="299" mass="32835">MSNPHITLVADVRNGVGESPVWDPQTQSLFWVDIPDGKLYRWTPADNSVKSWQAPEMIACIGFDGQGGFVAGMETGVFSVQFKEGDAIGVRRIAAVEHAESPMRFNDGRCDRQGRFWAGTMHLDMSLARQVGTVYRLDGRGLLPQMERMIVPNGMAWSPDGRTMYVSDSHPTVQTIWAFDYDIDDGVATNRRVFVDMNPYPGRPDGAALDADGCYWICGNDAGMVHRFTPEGKLDRSVELPVKKPAMCAFGGKNLDTLYVTSIRPDHPSVATEQPLAGGVFSFNPGVTGIPEQPFSFPA</sequence>
<dbReference type="EMBL" id="JAWIIV010000081">
    <property type="protein sequence ID" value="MEC4723817.1"/>
    <property type="molecule type" value="Genomic_DNA"/>
</dbReference>
<gene>
    <name evidence="3" type="ORF">RY831_32380</name>
</gene>
<keyword evidence="3" id="KW-0378">Hydrolase</keyword>
<evidence type="ECO:0000259" key="2">
    <source>
        <dbReference type="Pfam" id="PF08450"/>
    </source>
</evidence>
<dbReference type="PANTHER" id="PTHR10907">
    <property type="entry name" value="REGUCALCIN"/>
    <property type="match status" value="1"/>
</dbReference>
<accession>A0ABU6JJF1</accession>
<name>A0ABU6JJF1_9BURK</name>
<evidence type="ECO:0000256" key="1">
    <source>
        <dbReference type="ARBA" id="ARBA00008853"/>
    </source>
</evidence>
<dbReference type="InterPro" id="IPR005511">
    <property type="entry name" value="SMP-30"/>
</dbReference>
<dbReference type="PANTHER" id="PTHR10907:SF47">
    <property type="entry name" value="REGUCALCIN"/>
    <property type="match status" value="1"/>
</dbReference>